<dbReference type="InterPro" id="IPR012337">
    <property type="entry name" value="RNaseH-like_sf"/>
</dbReference>
<accession>A0A7D9HKG6</accession>
<dbReference type="GO" id="GO:0003964">
    <property type="term" value="F:RNA-directed DNA polymerase activity"/>
    <property type="evidence" value="ECO:0007669"/>
    <property type="project" value="UniProtKB-KW"/>
</dbReference>
<dbReference type="OrthoDB" id="430476at2759"/>
<evidence type="ECO:0000256" key="7">
    <source>
        <dbReference type="ARBA" id="ARBA00022918"/>
    </source>
</evidence>
<dbReference type="GO" id="GO:0003676">
    <property type="term" value="F:nucleic acid binding"/>
    <property type="evidence" value="ECO:0007669"/>
    <property type="project" value="InterPro"/>
</dbReference>
<dbReference type="GO" id="GO:0003887">
    <property type="term" value="F:DNA-directed DNA polymerase activity"/>
    <property type="evidence" value="ECO:0007669"/>
    <property type="project" value="UniProtKB-KW"/>
</dbReference>
<keyword evidence="7" id="KW-0695">RNA-directed DNA polymerase</keyword>
<dbReference type="GO" id="GO:0015074">
    <property type="term" value="P:DNA integration"/>
    <property type="evidence" value="ECO:0007669"/>
    <property type="project" value="UniProtKB-KW"/>
</dbReference>
<keyword evidence="12" id="KW-1185">Reference proteome</keyword>
<evidence type="ECO:0000256" key="4">
    <source>
        <dbReference type="ARBA" id="ARBA00022801"/>
    </source>
</evidence>
<dbReference type="PANTHER" id="PTHR42648:SF11">
    <property type="entry name" value="TRANSPOSON TY4-P GAG-POL POLYPROTEIN"/>
    <property type="match status" value="1"/>
</dbReference>
<dbReference type="Proteomes" id="UP001152795">
    <property type="component" value="Unassembled WGS sequence"/>
</dbReference>
<dbReference type="GO" id="GO:0046872">
    <property type="term" value="F:metal ion binding"/>
    <property type="evidence" value="ECO:0007669"/>
    <property type="project" value="UniProtKB-KW"/>
</dbReference>
<evidence type="ECO:0000256" key="9">
    <source>
        <dbReference type="ARBA" id="ARBA00023172"/>
    </source>
</evidence>
<dbReference type="EMBL" id="CACRXK020001123">
    <property type="protein sequence ID" value="CAB3987119.1"/>
    <property type="molecule type" value="Genomic_DNA"/>
</dbReference>
<reference evidence="11" key="1">
    <citation type="submission" date="2020-04" db="EMBL/GenBank/DDBJ databases">
        <authorList>
            <person name="Alioto T."/>
            <person name="Alioto T."/>
            <person name="Gomez Garrido J."/>
        </authorList>
    </citation>
    <scope>NUCLEOTIDE SEQUENCE</scope>
    <source>
        <strain evidence="11">A484AB</strain>
    </source>
</reference>
<comment type="caution">
    <text evidence="11">The sequence shown here is derived from an EMBL/GenBank/DDBJ whole genome shotgun (WGS) entry which is preliminary data.</text>
</comment>
<dbReference type="Pfam" id="PF00665">
    <property type="entry name" value="rve"/>
    <property type="match status" value="1"/>
</dbReference>
<keyword evidence="5" id="KW-0460">Magnesium</keyword>
<dbReference type="Gene3D" id="3.30.420.10">
    <property type="entry name" value="Ribonuclease H-like superfamily/Ribonuclease H"/>
    <property type="match status" value="1"/>
</dbReference>
<keyword evidence="6" id="KW-0229">DNA integration</keyword>
<dbReference type="SUPFAM" id="SSF53098">
    <property type="entry name" value="Ribonuclease H-like"/>
    <property type="match status" value="1"/>
</dbReference>
<sequence>MAHLNAGQTKTMVSREMVTGTDMPRTRKLDFCEACAEGKSHCAPFKPVGEVQSKKQLQLVHSDVAGPMKTESFDVCVTVYPITRKSEVLDNFKEWEAVVTNLADCEIKTLQTDNGGEYMSAEFQNFLKEKGIHHETTVPHSPQQNGIAKQMNRTLQEAALSMILHAGVSKSFWAEAVCSVAYIRNRVITTATGVAPYERWYEVEEPTTLKKALESDHAENWKTAADSEYQSLMENETWELVELPPGQKAITCRWVFKVKHDENGKIDRFKGRLVAKGFLQKCGIEFD</sequence>
<evidence type="ECO:0000256" key="2">
    <source>
        <dbReference type="ARBA" id="ARBA00022723"/>
    </source>
</evidence>
<keyword evidence="10" id="KW-0511">Multifunctional enzyme</keyword>
<evidence type="ECO:0000313" key="11">
    <source>
        <dbReference type="EMBL" id="CAB3987119.1"/>
    </source>
</evidence>
<proteinExistence type="predicted"/>
<gene>
    <name evidence="11" type="ORF">PACLA_8A028845</name>
</gene>
<keyword evidence="1" id="KW-0540">Nuclease</keyword>
<keyword evidence="4" id="KW-0378">Hydrolase</keyword>
<evidence type="ECO:0000256" key="1">
    <source>
        <dbReference type="ARBA" id="ARBA00022722"/>
    </source>
</evidence>
<keyword evidence="8" id="KW-0239">DNA-directed DNA polymerase</keyword>
<dbReference type="GO" id="GO:0004519">
    <property type="term" value="F:endonuclease activity"/>
    <property type="evidence" value="ECO:0007669"/>
    <property type="project" value="UniProtKB-KW"/>
</dbReference>
<evidence type="ECO:0000256" key="5">
    <source>
        <dbReference type="ARBA" id="ARBA00022842"/>
    </source>
</evidence>
<dbReference type="AlphaFoldDB" id="A0A7D9HKG6"/>
<organism evidence="11 12">
    <name type="scientific">Paramuricea clavata</name>
    <name type="common">Red gorgonian</name>
    <name type="synonym">Violescent sea-whip</name>
    <dbReference type="NCBI Taxonomy" id="317549"/>
    <lineage>
        <taxon>Eukaryota</taxon>
        <taxon>Metazoa</taxon>
        <taxon>Cnidaria</taxon>
        <taxon>Anthozoa</taxon>
        <taxon>Octocorallia</taxon>
        <taxon>Malacalcyonacea</taxon>
        <taxon>Plexauridae</taxon>
        <taxon>Paramuricea</taxon>
    </lineage>
</organism>
<dbReference type="GO" id="GO:0006310">
    <property type="term" value="P:DNA recombination"/>
    <property type="evidence" value="ECO:0007669"/>
    <property type="project" value="UniProtKB-KW"/>
</dbReference>
<dbReference type="InterPro" id="IPR036397">
    <property type="entry name" value="RNaseH_sf"/>
</dbReference>
<keyword evidence="8" id="KW-0808">Transferase</keyword>
<name>A0A7D9HKG6_PARCT</name>
<evidence type="ECO:0000313" key="12">
    <source>
        <dbReference type="Proteomes" id="UP001152795"/>
    </source>
</evidence>
<evidence type="ECO:0000256" key="8">
    <source>
        <dbReference type="ARBA" id="ARBA00022932"/>
    </source>
</evidence>
<dbReference type="Pfam" id="PF07727">
    <property type="entry name" value="RVT_2"/>
    <property type="match status" value="1"/>
</dbReference>
<evidence type="ECO:0000256" key="10">
    <source>
        <dbReference type="ARBA" id="ARBA00023268"/>
    </source>
</evidence>
<dbReference type="InterPro" id="IPR001584">
    <property type="entry name" value="Integrase_cat-core"/>
</dbReference>
<evidence type="ECO:0000256" key="3">
    <source>
        <dbReference type="ARBA" id="ARBA00022759"/>
    </source>
</evidence>
<dbReference type="InterPro" id="IPR013103">
    <property type="entry name" value="RVT_2"/>
</dbReference>
<dbReference type="PANTHER" id="PTHR42648">
    <property type="entry name" value="TRANSPOSASE, PUTATIVE-RELATED"/>
    <property type="match status" value="1"/>
</dbReference>
<keyword evidence="8" id="KW-0548">Nucleotidyltransferase</keyword>
<dbReference type="InterPro" id="IPR039537">
    <property type="entry name" value="Retrotran_Ty1/copia-like"/>
</dbReference>
<dbReference type="GO" id="GO:0016787">
    <property type="term" value="F:hydrolase activity"/>
    <property type="evidence" value="ECO:0007669"/>
    <property type="project" value="UniProtKB-KW"/>
</dbReference>
<keyword evidence="9" id="KW-0233">DNA recombination</keyword>
<keyword evidence="3" id="KW-0255">Endonuclease</keyword>
<protein>
    <submittedName>
        <fullName evidence="11">Retrovirus-related Pol poly from transposon TNT 1-94</fullName>
    </submittedName>
</protein>
<dbReference type="PROSITE" id="PS50994">
    <property type="entry name" value="INTEGRASE"/>
    <property type="match status" value="1"/>
</dbReference>
<evidence type="ECO:0000256" key="6">
    <source>
        <dbReference type="ARBA" id="ARBA00022908"/>
    </source>
</evidence>
<keyword evidence="2" id="KW-0479">Metal-binding</keyword>